<dbReference type="AlphaFoldDB" id="A0A673JD20"/>
<comment type="function">
    <text evidence="6">Transcriptional corepressor that binds to a number of transcription factors. Inhibits the transcriptional activation mediated by CTNNB1 and TCF family members in Wnt signaling. The effects of full-length TLE family members may be modulated by association with dominant-negative AES.</text>
</comment>
<dbReference type="Ensembl" id="ENSSRHT00000049279.1">
    <property type="protein sequence ID" value="ENSSRHP00000047934.1"/>
    <property type="gene ID" value="ENSSRHG00000021857.1"/>
</dbReference>
<dbReference type="InterPro" id="IPR015943">
    <property type="entry name" value="WD40/YVTN_repeat-like_dom_sf"/>
</dbReference>
<organism evidence="9 10">
    <name type="scientific">Sinocyclocheilus rhinocerous</name>
    <dbReference type="NCBI Taxonomy" id="307959"/>
    <lineage>
        <taxon>Eukaryota</taxon>
        <taxon>Metazoa</taxon>
        <taxon>Chordata</taxon>
        <taxon>Craniata</taxon>
        <taxon>Vertebrata</taxon>
        <taxon>Euteleostomi</taxon>
        <taxon>Actinopterygii</taxon>
        <taxon>Neopterygii</taxon>
        <taxon>Teleostei</taxon>
        <taxon>Ostariophysi</taxon>
        <taxon>Cypriniformes</taxon>
        <taxon>Cyprinidae</taxon>
        <taxon>Cyprininae</taxon>
        <taxon>Sinocyclocheilus</taxon>
    </lineage>
</organism>
<evidence type="ECO:0000256" key="4">
    <source>
        <dbReference type="ARBA" id="ARBA00022737"/>
    </source>
</evidence>
<evidence type="ECO:0000256" key="6">
    <source>
        <dbReference type="ARBA" id="ARBA00045617"/>
    </source>
</evidence>
<dbReference type="CDD" id="cd00200">
    <property type="entry name" value="WD40"/>
    <property type="match status" value="1"/>
</dbReference>
<dbReference type="InterPro" id="IPR001680">
    <property type="entry name" value="WD40_rpt"/>
</dbReference>
<dbReference type="InterPro" id="IPR005617">
    <property type="entry name" value="Groucho/TLE_N"/>
</dbReference>
<reference evidence="9" key="1">
    <citation type="submission" date="2025-08" db="UniProtKB">
        <authorList>
            <consortium name="Ensembl"/>
        </authorList>
    </citation>
    <scope>IDENTIFICATION</scope>
</reference>
<dbReference type="InterPro" id="IPR036322">
    <property type="entry name" value="WD40_repeat_dom_sf"/>
</dbReference>
<proteinExistence type="inferred from homology"/>
<dbReference type="PROSITE" id="PS00678">
    <property type="entry name" value="WD_REPEATS_1"/>
    <property type="match status" value="1"/>
</dbReference>
<dbReference type="GO" id="GO:0005634">
    <property type="term" value="C:nucleus"/>
    <property type="evidence" value="ECO:0007669"/>
    <property type="project" value="UniProtKB-SubCell"/>
</dbReference>
<evidence type="ECO:0000256" key="1">
    <source>
        <dbReference type="ARBA" id="ARBA00004123"/>
    </source>
</evidence>
<feature type="repeat" description="WD" evidence="7">
    <location>
        <begin position="439"/>
        <end position="480"/>
    </location>
</feature>
<dbReference type="Proteomes" id="UP000472270">
    <property type="component" value="Unassembled WGS sequence"/>
</dbReference>
<feature type="domain" description="Groucho/TLE N-terminal Q-rich" evidence="8">
    <location>
        <begin position="7"/>
        <end position="109"/>
    </location>
</feature>
<dbReference type="FunFam" id="2.130.10.10:FF:000001">
    <property type="entry name" value="transducin-like enhancer protein 3 isoform X1"/>
    <property type="match status" value="1"/>
</dbReference>
<dbReference type="GO" id="GO:0005667">
    <property type="term" value="C:transcription regulator complex"/>
    <property type="evidence" value="ECO:0007669"/>
    <property type="project" value="TreeGrafter"/>
</dbReference>
<evidence type="ECO:0000259" key="8">
    <source>
        <dbReference type="Pfam" id="PF03920"/>
    </source>
</evidence>
<keyword evidence="4" id="KW-0677">Repeat</keyword>
<dbReference type="Pfam" id="PF03920">
    <property type="entry name" value="TLE_N"/>
    <property type="match status" value="1"/>
</dbReference>
<evidence type="ECO:0000256" key="7">
    <source>
        <dbReference type="PROSITE-ProRule" id="PRU00221"/>
    </source>
</evidence>
<dbReference type="PANTHER" id="PTHR10814">
    <property type="entry name" value="TRANSDUCIN-LIKE ENHANCER PROTEIN"/>
    <property type="match status" value="1"/>
</dbReference>
<dbReference type="PROSITE" id="PS50082">
    <property type="entry name" value="WD_REPEATS_2"/>
    <property type="match status" value="2"/>
</dbReference>
<evidence type="ECO:0000256" key="2">
    <source>
        <dbReference type="ARBA" id="ARBA00005969"/>
    </source>
</evidence>
<evidence type="ECO:0000313" key="10">
    <source>
        <dbReference type="Proteomes" id="UP000472270"/>
    </source>
</evidence>
<feature type="repeat" description="WD" evidence="7">
    <location>
        <begin position="481"/>
        <end position="522"/>
    </location>
</feature>
<dbReference type="SUPFAM" id="SSF50978">
    <property type="entry name" value="WD40 repeat-like"/>
    <property type="match status" value="1"/>
</dbReference>
<protein>
    <submittedName>
        <fullName evidence="9">Transducin-like enhancer protein 1</fullName>
    </submittedName>
</protein>
<dbReference type="GO" id="GO:0090090">
    <property type="term" value="P:negative regulation of canonical Wnt signaling pathway"/>
    <property type="evidence" value="ECO:0007669"/>
    <property type="project" value="TreeGrafter"/>
</dbReference>
<gene>
    <name evidence="9" type="primary">tle2a</name>
</gene>
<evidence type="ECO:0000313" key="9">
    <source>
        <dbReference type="Ensembl" id="ENSSRHP00000047934.1"/>
    </source>
</evidence>
<comment type="similarity">
    <text evidence="2">Belongs to the WD repeat Groucho/TLE family.</text>
</comment>
<dbReference type="GO" id="GO:0003714">
    <property type="term" value="F:transcription corepressor activity"/>
    <property type="evidence" value="ECO:0007669"/>
    <property type="project" value="TreeGrafter"/>
</dbReference>
<evidence type="ECO:0000256" key="3">
    <source>
        <dbReference type="ARBA" id="ARBA00022574"/>
    </source>
</evidence>
<comment type="subcellular location">
    <subcellularLocation>
        <location evidence="1">Nucleus</location>
    </subcellularLocation>
</comment>
<dbReference type="Gene3D" id="2.130.10.10">
    <property type="entry name" value="YVTN repeat-like/Quinoprotein amine dehydrogenase"/>
    <property type="match status" value="1"/>
</dbReference>
<dbReference type="Pfam" id="PF00400">
    <property type="entry name" value="WD40"/>
    <property type="match status" value="6"/>
</dbReference>
<name>A0A673JD20_9TELE</name>
<dbReference type="SMART" id="SM00320">
    <property type="entry name" value="WD40"/>
    <property type="match status" value="7"/>
</dbReference>
<keyword evidence="5" id="KW-0539">Nucleus</keyword>
<dbReference type="InterPro" id="IPR019775">
    <property type="entry name" value="WD40_repeat_CS"/>
</dbReference>
<reference evidence="9" key="2">
    <citation type="submission" date="2025-09" db="UniProtKB">
        <authorList>
            <consortium name="Ensembl"/>
        </authorList>
    </citation>
    <scope>IDENTIFICATION</scope>
</reference>
<keyword evidence="3 7" id="KW-0853">WD repeat</keyword>
<dbReference type="PROSITE" id="PS50294">
    <property type="entry name" value="WD_REPEATS_REGION"/>
    <property type="match status" value="1"/>
</dbReference>
<dbReference type="PANTHER" id="PTHR10814:SF33">
    <property type="entry name" value="TRANSDUCIN-LIKE ENHANCER PROTEIN 7"/>
    <property type="match status" value="1"/>
</dbReference>
<keyword evidence="10" id="KW-1185">Reference proteome</keyword>
<accession>A0A673JD20</accession>
<evidence type="ECO:0000256" key="5">
    <source>
        <dbReference type="ARBA" id="ARBA00023242"/>
    </source>
</evidence>
<dbReference type="InterPro" id="IPR009146">
    <property type="entry name" value="Groucho_enhance"/>
</dbReference>
<dbReference type="PRINTS" id="PR01850">
    <property type="entry name" value="GROUCHOFAMLY"/>
</dbReference>
<sequence length="639" mass="68471">RFLCAQKLFSLKLECEKLATEKTEIQRHYVMVRQTHTPPNLVLHQTEIAKRLNVICAQLIPFLSQEHQQQVVQAMERAKQVTMGELNASIGVRGLPPLPPTQQLQAQHLSQHAAQGLAMAPHHSGLPHPGLALGGGSGLLALSGALGAQLASKEERAHFEAVAAAAAAEHHRGITNKIILTDHLTGLLTPGTELSSAVIMVQCFNRWDYNECVIGSIFQSLRNPLAVQGAYPPGAFGLPPPGVNSELAGAAGYGAGLHLVSPQMNGSAAAAAAVAAAAAGYGRSPVVGYESPHPHMRVPGLPASLQSAASGKPAYSFHVSADGQMQPVPFPPDALLGPGIPRHARQIHTLSHGEVVCAVTISTSTRHVYTGGKGCVKVWDISQPGSKSPMAQLDCLNRDNYIRSCKLLPDGRTLIVGGEASTLSIWDLATPTPRIKAELTSSAPACYALAISPDNKVCFSCCSDGNIVVWDLHNQTLVRQFQGHTDGASCIDISNDGTKLWTGGLDNTVRCWDLREGRQLQQHDFTSQIFSLGYCPTGEWLAVGMESSNVEVLHVSKPDKYQLHLHESCVLSLKFAYCGKWFVSTGKDNLLNAWRTPYGSSIFQSKESSSVLSCDISPDDQFIVTGSGDKKATVYEVIY</sequence>